<reference evidence="2 3" key="1">
    <citation type="submission" date="2019-09" db="EMBL/GenBank/DDBJ databases">
        <title>Draft genome of the ectomycorrhizal ascomycete Sphaerosporella brunnea.</title>
        <authorList>
            <consortium name="DOE Joint Genome Institute"/>
            <person name="Benucci G.M."/>
            <person name="Marozzi G."/>
            <person name="Antonielli L."/>
            <person name="Sanchez S."/>
            <person name="Marco P."/>
            <person name="Wang X."/>
            <person name="Falini L.B."/>
            <person name="Barry K."/>
            <person name="Haridas S."/>
            <person name="Lipzen A."/>
            <person name="Labutti K."/>
            <person name="Grigoriev I.V."/>
            <person name="Murat C."/>
            <person name="Martin F."/>
            <person name="Albertini E."/>
            <person name="Donnini D."/>
            <person name="Bonito G."/>
        </authorList>
    </citation>
    <scope>NUCLEOTIDE SEQUENCE [LARGE SCALE GENOMIC DNA]</scope>
    <source>
        <strain evidence="2 3">Sb_GMNB300</strain>
    </source>
</reference>
<feature type="region of interest" description="Disordered" evidence="1">
    <location>
        <begin position="185"/>
        <end position="349"/>
    </location>
</feature>
<keyword evidence="3" id="KW-1185">Reference proteome</keyword>
<feature type="compositionally biased region" description="Basic residues" evidence="1">
    <location>
        <begin position="657"/>
        <end position="673"/>
    </location>
</feature>
<accession>A0A5J5FBJ8</accession>
<name>A0A5J5FBJ8_9PEZI</name>
<protein>
    <submittedName>
        <fullName evidence="2">Uncharacterized protein</fullName>
    </submittedName>
</protein>
<evidence type="ECO:0000313" key="2">
    <source>
        <dbReference type="EMBL" id="KAA8915025.1"/>
    </source>
</evidence>
<sequence>MSPIPLEFTPEEESDIKEAIVVAMGEPFLEQPQVEVVEVVEAEVIDLSTLPALPESPALEPTAGEDIEEIADIQIIDSEVEEVMPVGQAPSTEMIRQPSPPPSTPSTPVNGTIRIVPFMPITPPETPLGFKYGGRERIYEFNGPLPLFVTQPNPPSSSSILDSPIFYRGKDRQIEDSPSHYFVQGPPSPVSSSHSILDSPISSRRRRIGETIKEEAEEEEDAKDAPPAIVTSEDEDSDVEEIIRSPRVDSYPSPPASPIESSKGKELARVPSFTIIYSPSPAPSIHDAHMSEDEDGGVPLIRGASPAFDAPASSKGKEKEEIPRSLPSLAMEQEEEREEEYHEKPTRPVLTYGNGWATADDIFLSHPEQYTYTYQYEPKRPDTPSSYTCSLNRRWSGMSRMSYQTGITTPPTSRPGSALGNPKLLGWTDNESSQVLRRSDSFASSIRRERFRESSTARKPLLETTEADRRPVLRWSTSMPLIREQWSIQSPLVLPPRQDHNWLANDDDIEEYDVEVPGKIQILMASRGVIVTPPHVERRRRVRTRPTLESGPHRRKIKSLVIYEPDDQLEGISTLFADLEQLANVRSEVNEAERVVELVDEVAPVKTHAPSIKSKAQAPSVKEPTPSVEAPKEKERKRDVFKRLKTKASAMKEKVKSKVHAHSSKRKGKEVAA</sequence>
<evidence type="ECO:0000313" key="3">
    <source>
        <dbReference type="Proteomes" id="UP000326924"/>
    </source>
</evidence>
<dbReference type="InParanoid" id="A0A5J5FBJ8"/>
<comment type="caution">
    <text evidence="2">The sequence shown here is derived from an EMBL/GenBank/DDBJ whole genome shotgun (WGS) entry which is preliminary data.</text>
</comment>
<gene>
    <name evidence="2" type="ORF">FN846DRAFT_924513</name>
</gene>
<feature type="compositionally biased region" description="Basic and acidic residues" evidence="1">
    <location>
        <begin position="630"/>
        <end position="642"/>
    </location>
</feature>
<dbReference type="AlphaFoldDB" id="A0A5J5FBJ8"/>
<organism evidence="2 3">
    <name type="scientific">Sphaerosporella brunnea</name>
    <dbReference type="NCBI Taxonomy" id="1250544"/>
    <lineage>
        <taxon>Eukaryota</taxon>
        <taxon>Fungi</taxon>
        <taxon>Dikarya</taxon>
        <taxon>Ascomycota</taxon>
        <taxon>Pezizomycotina</taxon>
        <taxon>Pezizomycetes</taxon>
        <taxon>Pezizales</taxon>
        <taxon>Pyronemataceae</taxon>
        <taxon>Sphaerosporella</taxon>
    </lineage>
</organism>
<dbReference type="EMBL" id="VXIS01000001">
    <property type="protein sequence ID" value="KAA8915025.1"/>
    <property type="molecule type" value="Genomic_DNA"/>
</dbReference>
<dbReference type="OrthoDB" id="5396703at2759"/>
<feature type="region of interest" description="Disordered" evidence="1">
    <location>
        <begin position="606"/>
        <end position="673"/>
    </location>
</feature>
<evidence type="ECO:0000256" key="1">
    <source>
        <dbReference type="SAM" id="MobiDB-lite"/>
    </source>
</evidence>
<proteinExistence type="predicted"/>
<feature type="compositionally biased region" description="Low complexity" evidence="1">
    <location>
        <begin position="190"/>
        <end position="202"/>
    </location>
</feature>
<dbReference type="Proteomes" id="UP000326924">
    <property type="component" value="Unassembled WGS sequence"/>
</dbReference>